<dbReference type="RefSeq" id="XP_003026834.1">
    <property type="nucleotide sequence ID" value="XM_003026788.1"/>
</dbReference>
<dbReference type="EMBL" id="GL377315">
    <property type="protein sequence ID" value="EFI91931.1"/>
    <property type="molecule type" value="Genomic_DNA"/>
</dbReference>
<evidence type="ECO:0000256" key="1">
    <source>
        <dbReference type="SAM" id="MobiDB-lite"/>
    </source>
</evidence>
<dbReference type="HOGENOM" id="CLU_1960851_0_0_1"/>
<organism evidence="3">
    <name type="scientific">Schizophyllum commune (strain H4-8 / FGSC 9210)</name>
    <name type="common">Split gill fungus</name>
    <dbReference type="NCBI Taxonomy" id="578458"/>
    <lineage>
        <taxon>Eukaryota</taxon>
        <taxon>Fungi</taxon>
        <taxon>Dikarya</taxon>
        <taxon>Basidiomycota</taxon>
        <taxon>Agaricomycotina</taxon>
        <taxon>Agaricomycetes</taxon>
        <taxon>Agaricomycetidae</taxon>
        <taxon>Agaricales</taxon>
        <taxon>Schizophyllaceae</taxon>
        <taxon>Schizophyllum</taxon>
    </lineage>
</organism>
<keyword evidence="3" id="KW-1185">Reference proteome</keyword>
<accession>D8QK74</accession>
<protein>
    <submittedName>
        <fullName evidence="2">Uncharacterized protein</fullName>
    </submittedName>
</protein>
<feature type="non-terminal residue" evidence="2">
    <location>
        <position position="128"/>
    </location>
</feature>
<feature type="region of interest" description="Disordered" evidence="1">
    <location>
        <begin position="1"/>
        <end position="20"/>
    </location>
</feature>
<proteinExistence type="predicted"/>
<name>D8QK74_SCHCM</name>
<dbReference type="AlphaFoldDB" id="D8QK74"/>
<dbReference type="InParanoid" id="D8QK74"/>
<reference evidence="2 3" key="1">
    <citation type="journal article" date="2010" name="Nat. Biotechnol.">
        <title>Genome sequence of the model mushroom Schizophyllum commune.</title>
        <authorList>
            <person name="Ohm R.A."/>
            <person name="de Jong J.F."/>
            <person name="Lugones L.G."/>
            <person name="Aerts A."/>
            <person name="Kothe E."/>
            <person name="Stajich J.E."/>
            <person name="de Vries R.P."/>
            <person name="Record E."/>
            <person name="Levasseur A."/>
            <person name="Baker S.E."/>
            <person name="Bartholomew K.A."/>
            <person name="Coutinho P.M."/>
            <person name="Erdmann S."/>
            <person name="Fowler T.J."/>
            <person name="Gathman A.C."/>
            <person name="Lombard V."/>
            <person name="Henrissat B."/>
            <person name="Knabe N."/>
            <person name="Kuees U."/>
            <person name="Lilly W.W."/>
            <person name="Lindquist E."/>
            <person name="Lucas S."/>
            <person name="Magnuson J.K."/>
            <person name="Piumi F."/>
            <person name="Raudaskoski M."/>
            <person name="Salamov A."/>
            <person name="Schmutz J."/>
            <person name="Schwarze F.W.M.R."/>
            <person name="vanKuyk P.A."/>
            <person name="Horton J.S."/>
            <person name="Grigoriev I.V."/>
            <person name="Woesten H.A.B."/>
        </authorList>
    </citation>
    <scope>NUCLEOTIDE SEQUENCE [LARGE SCALE GENOMIC DNA]</scope>
    <source>
        <strain evidence="3">H4-8 / FGSC 9210</strain>
    </source>
</reference>
<dbReference type="GeneID" id="9593690"/>
<sequence>MMLFGKGGGSPSRTSGSRARSEKIGCAAAHPLLLVHHHHYCAPCGQRAPQSPLSSIFTLPTSFSGFPDALISPYRAQQRLRADSEQEGIAGLSTPALLPTPPGLSSAAHPPIPIPLPPTTPVFVVPRM</sequence>
<dbReference type="VEuPathDB" id="FungiDB:SCHCODRAFT_02673454"/>
<dbReference type="KEGG" id="scm:SCHCO_02673454"/>
<evidence type="ECO:0000313" key="2">
    <source>
        <dbReference type="EMBL" id="EFI91931.1"/>
    </source>
</evidence>
<gene>
    <name evidence="2" type="ORF">SCHCODRAFT_114253</name>
</gene>
<dbReference type="Proteomes" id="UP000007431">
    <property type="component" value="Unassembled WGS sequence"/>
</dbReference>
<feature type="compositionally biased region" description="Gly residues" evidence="1">
    <location>
        <begin position="1"/>
        <end position="10"/>
    </location>
</feature>
<evidence type="ECO:0000313" key="3">
    <source>
        <dbReference type="Proteomes" id="UP000007431"/>
    </source>
</evidence>